<organism evidence="5 6">
    <name type="scientific">Methylomicrobium album BG8</name>
    <dbReference type="NCBI Taxonomy" id="686340"/>
    <lineage>
        <taxon>Bacteria</taxon>
        <taxon>Pseudomonadati</taxon>
        <taxon>Pseudomonadota</taxon>
        <taxon>Gammaproteobacteria</taxon>
        <taxon>Methylococcales</taxon>
        <taxon>Methylococcaceae</taxon>
        <taxon>Methylomicrobium</taxon>
    </lineage>
</organism>
<proteinExistence type="predicted"/>
<gene>
    <name evidence="5" type="ORF">Metal_1473</name>
</gene>
<dbReference type="Pfam" id="PF01556">
    <property type="entry name" value="DnaJ_C"/>
    <property type="match status" value="1"/>
</dbReference>
<sequence length="317" mass="35256">MEYKDYYKIMGVDRKATPEEIKRAYRKLARKYHPDVSKEKDAEAKFKELGEAYEVLKDPKKRAAYDRIGQNWQEGQTFTPPPEWQREFDFGTGFAGGGRTTGFSDFFEALFGGGFSPHQEGVFYRGFQAQGEDQHVRILIDLEDAYHGASRTVALDTPEIDAQGRIVSNRKTLNIKIPRGIQAGQRIRLTGQGMPGMQGGKNGDLYLEVEFNKHRYFQAKGKDISIELPVTPWEAALGGNVPVPTLGGKVEVKIPRGSQAGTQLRLKGRGLPGVTPGDQLVTLKIVTPPAPDEAAAALYKRMAELMPMNPRQNMGID</sequence>
<evidence type="ECO:0000313" key="6">
    <source>
        <dbReference type="Proteomes" id="UP000005090"/>
    </source>
</evidence>
<dbReference type="InterPro" id="IPR008971">
    <property type="entry name" value="HSP40/DnaJ_pept-bd"/>
</dbReference>
<dbReference type="Gene3D" id="2.60.260.20">
    <property type="entry name" value="Urease metallochaperone UreE, N-terminal domain"/>
    <property type="match status" value="2"/>
</dbReference>
<evidence type="ECO:0000256" key="3">
    <source>
        <dbReference type="ARBA" id="ARBA00023186"/>
    </source>
</evidence>
<dbReference type="STRING" id="686340.Metal_1473"/>
<dbReference type="PANTHER" id="PTHR43096:SF52">
    <property type="entry name" value="DNAJ HOMOLOG 1, MITOCHONDRIAL-RELATED"/>
    <property type="match status" value="1"/>
</dbReference>
<dbReference type="InterPro" id="IPR018253">
    <property type="entry name" value="DnaJ_domain_CS"/>
</dbReference>
<dbReference type="GO" id="GO:0003677">
    <property type="term" value="F:DNA binding"/>
    <property type="evidence" value="ECO:0007669"/>
    <property type="project" value="UniProtKB-KW"/>
</dbReference>
<dbReference type="eggNOG" id="COG0484">
    <property type="taxonomic scope" value="Bacteria"/>
</dbReference>
<dbReference type="InterPro" id="IPR001623">
    <property type="entry name" value="DnaJ_domain"/>
</dbReference>
<dbReference type="AlphaFoldDB" id="H8GKT6"/>
<keyword evidence="1" id="KW-0963">Cytoplasm</keyword>
<keyword evidence="6" id="KW-1185">Reference proteome</keyword>
<dbReference type="SUPFAM" id="SSF46565">
    <property type="entry name" value="Chaperone J-domain"/>
    <property type="match status" value="1"/>
</dbReference>
<evidence type="ECO:0000256" key="1">
    <source>
        <dbReference type="ARBA" id="ARBA00022490"/>
    </source>
</evidence>
<dbReference type="SUPFAM" id="SSF49493">
    <property type="entry name" value="HSP40/DnaJ peptide-binding domain"/>
    <property type="match status" value="2"/>
</dbReference>
<dbReference type="EMBL" id="CM001475">
    <property type="protein sequence ID" value="EIC29258.1"/>
    <property type="molecule type" value="Genomic_DNA"/>
</dbReference>
<dbReference type="FunFam" id="2.60.260.20:FF:000008">
    <property type="entry name" value="Curved DNA-binding protein"/>
    <property type="match status" value="1"/>
</dbReference>
<accession>H8GKT6</accession>
<dbReference type="GO" id="GO:0051082">
    <property type="term" value="F:unfolded protein binding"/>
    <property type="evidence" value="ECO:0007669"/>
    <property type="project" value="InterPro"/>
</dbReference>
<dbReference type="FunFam" id="2.60.260.20:FF:000013">
    <property type="entry name" value="DnaJ subfamily B member 11"/>
    <property type="match status" value="1"/>
</dbReference>
<dbReference type="Proteomes" id="UP000005090">
    <property type="component" value="Chromosome"/>
</dbReference>
<dbReference type="Gene3D" id="1.10.287.110">
    <property type="entry name" value="DnaJ domain"/>
    <property type="match status" value="1"/>
</dbReference>
<dbReference type="PROSITE" id="PS00636">
    <property type="entry name" value="DNAJ_1"/>
    <property type="match status" value="1"/>
</dbReference>
<reference evidence="5 6" key="1">
    <citation type="journal article" date="2013" name="Genome Announc.">
        <title>Genome Sequence of the Obligate Gammaproteobacterial Methanotroph Methylomicrobium album Strain BG8.</title>
        <authorList>
            <person name="Kits K.D."/>
            <person name="Kalyuzhnaya M.G."/>
            <person name="Klotz M.G."/>
            <person name="Jetten M.S."/>
            <person name="Op den Camp H.J."/>
            <person name="Vuilleumier S."/>
            <person name="Bringel F."/>
            <person name="Dispirito A.A."/>
            <person name="Murrell J.C."/>
            <person name="Bruce D."/>
            <person name="Cheng J.F."/>
            <person name="Copeland A."/>
            <person name="Goodwin L."/>
            <person name="Hauser L."/>
            <person name="Lajus A."/>
            <person name="Land M.L."/>
            <person name="Lapidus A."/>
            <person name="Lucas S."/>
            <person name="Medigue C."/>
            <person name="Pitluck S."/>
            <person name="Woyke T."/>
            <person name="Zeytun A."/>
            <person name="Stein L.Y."/>
        </authorList>
    </citation>
    <scope>NUCLEOTIDE SEQUENCE [LARGE SCALE GENOMIC DNA]</scope>
    <source>
        <strain evidence="5 6">BG8</strain>
    </source>
</reference>
<keyword evidence="2" id="KW-0238">DNA-binding</keyword>
<dbReference type="CDD" id="cd10747">
    <property type="entry name" value="DnaJ_C"/>
    <property type="match status" value="1"/>
</dbReference>
<dbReference type="PANTHER" id="PTHR43096">
    <property type="entry name" value="DNAJ HOMOLOG 1, MITOCHONDRIAL-RELATED"/>
    <property type="match status" value="1"/>
</dbReference>
<dbReference type="CDD" id="cd06257">
    <property type="entry name" value="DnaJ"/>
    <property type="match status" value="1"/>
</dbReference>
<dbReference type="InterPro" id="IPR036869">
    <property type="entry name" value="J_dom_sf"/>
</dbReference>
<dbReference type="PROSITE" id="PS50076">
    <property type="entry name" value="DNAJ_2"/>
    <property type="match status" value="1"/>
</dbReference>
<protein>
    <submittedName>
        <fullName evidence="5">DnaJ-class molecular chaperone with C-terminal Zn finger domain</fullName>
    </submittedName>
</protein>
<evidence type="ECO:0000313" key="5">
    <source>
        <dbReference type="EMBL" id="EIC29258.1"/>
    </source>
</evidence>
<evidence type="ECO:0000256" key="2">
    <source>
        <dbReference type="ARBA" id="ARBA00023125"/>
    </source>
</evidence>
<dbReference type="Pfam" id="PF00226">
    <property type="entry name" value="DnaJ"/>
    <property type="match status" value="1"/>
</dbReference>
<feature type="domain" description="J" evidence="4">
    <location>
        <begin position="5"/>
        <end position="69"/>
    </location>
</feature>
<dbReference type="RefSeq" id="WP_005370980.1">
    <property type="nucleotide sequence ID" value="NZ_CM001475.1"/>
</dbReference>
<dbReference type="GO" id="GO:0005737">
    <property type="term" value="C:cytoplasm"/>
    <property type="evidence" value="ECO:0007669"/>
    <property type="project" value="TreeGrafter"/>
</dbReference>
<dbReference type="HOGENOM" id="CLU_017633_0_0_6"/>
<keyword evidence="3" id="KW-0143">Chaperone</keyword>
<evidence type="ECO:0000259" key="4">
    <source>
        <dbReference type="PROSITE" id="PS50076"/>
    </source>
</evidence>
<dbReference type="PRINTS" id="PR00625">
    <property type="entry name" value="JDOMAIN"/>
</dbReference>
<dbReference type="SMART" id="SM00271">
    <property type="entry name" value="DnaJ"/>
    <property type="match status" value="1"/>
</dbReference>
<dbReference type="InterPro" id="IPR002939">
    <property type="entry name" value="DnaJ_C"/>
</dbReference>
<dbReference type="GO" id="GO:0042026">
    <property type="term" value="P:protein refolding"/>
    <property type="evidence" value="ECO:0007669"/>
    <property type="project" value="TreeGrafter"/>
</dbReference>
<name>H8GKT6_METAL</name>